<dbReference type="InterPro" id="IPR025315">
    <property type="entry name" value="DUF4220"/>
</dbReference>
<dbReference type="AlphaFoldDB" id="A0A1E5W891"/>
<evidence type="ECO:0000259" key="2">
    <source>
        <dbReference type="Pfam" id="PF13968"/>
    </source>
</evidence>
<protein>
    <recommendedName>
        <fullName evidence="2">DUF4220 domain-containing protein</fullName>
    </recommendedName>
</protein>
<feature type="transmembrane region" description="Helical" evidence="1">
    <location>
        <begin position="301"/>
        <end position="319"/>
    </location>
</feature>
<reference evidence="3 4" key="1">
    <citation type="submission" date="2016-09" db="EMBL/GenBank/DDBJ databases">
        <title>The draft genome of Dichanthelium oligosanthes: A C3 panicoid grass species.</title>
        <authorList>
            <person name="Studer A.J."/>
            <person name="Schnable J.C."/>
            <person name="Brutnell T.P."/>
        </authorList>
    </citation>
    <scope>NUCLEOTIDE SEQUENCE [LARGE SCALE GENOMIC DNA]</scope>
    <source>
        <strain evidence="4">cv. Kellogg 1175</strain>
        <tissue evidence="3">Leaf</tissue>
    </source>
</reference>
<dbReference type="InterPro" id="IPR007658">
    <property type="entry name" value="DUF594"/>
</dbReference>
<name>A0A1E5W891_9POAL</name>
<evidence type="ECO:0000313" key="3">
    <source>
        <dbReference type="EMBL" id="OEL33597.1"/>
    </source>
</evidence>
<dbReference type="Pfam" id="PF04578">
    <property type="entry name" value="DUF594"/>
    <property type="match status" value="1"/>
</dbReference>
<sequence length="735" mass="82809">MARAELVTHFWKEWGLHALVLLSFTLQVVLLILAEFRRRMNSGVLRAIVWSCYLLADTTAIYVLGHLSVTSRSREHQLIAFWAPFLLLHLGGQDNITAYAIEDTRLWLRHLQALAVQGVAAAYVLSESSVLGSRLSLRRAAILMFVVGFLKYGERAWALWNAGGTSSSNSYRTIHNRKDLFTQLKELDLRKDGDPDVRVSSFLKTAHLLLDVPKDFLKGPLPELKLGCGVSSLHMGDLYKVVETQLSLMHDIFYTKTELIHSLCGLLIRVASTVATAVALWLFHTVLGDEKDIHYNKVDVLVTYVLLVGALVLETMWLVRAMLSSWTWVALEEERDVFARNRVQELLAPVHASLRRLIHSEDWGRRDWPRRMDQHDLLELCSRSKVNRGSSFAKYLELEDRWNTLAFSWSIPVPELIGQLVAEQVDRTRKDESIVASEASEDHIFNSRGRAALRRRGLYHDHDGSTSKGLRFSIDGDGIELDKSILVWHIATKIYLCWFYRQQPGPAGDRAKAAAAGDQQGRLYEAVQALSNYVLFLLAARTYMLPPPNSRNEYVELCYCLTNPELQYDSAENLADKLCRYGKQLNAGNNGSHFPEFPSIIPGHENRKVGNLHRNKTLKKGSMLGAMLIGHATTLEGRLPPTEILELLAQVWAEILCYAGHRCAGYYHAKQLSNGGELITIAAILGHYISRAVMDDGKAQREDGQIMWSNSTVNLATGEMVSRGSEGITIRVQRN</sequence>
<keyword evidence="1" id="KW-0472">Membrane</keyword>
<dbReference type="Pfam" id="PF13968">
    <property type="entry name" value="DUF4220"/>
    <property type="match status" value="1"/>
</dbReference>
<dbReference type="Proteomes" id="UP000095767">
    <property type="component" value="Unassembled WGS sequence"/>
</dbReference>
<dbReference type="PANTHER" id="PTHR31325">
    <property type="entry name" value="OS01G0798800 PROTEIN-RELATED"/>
    <property type="match status" value="1"/>
</dbReference>
<keyword evidence="1" id="KW-1133">Transmembrane helix</keyword>
<evidence type="ECO:0000256" key="1">
    <source>
        <dbReference type="SAM" id="Phobius"/>
    </source>
</evidence>
<feature type="transmembrane region" description="Helical" evidence="1">
    <location>
        <begin position="48"/>
        <end position="67"/>
    </location>
</feature>
<accession>A0A1E5W891</accession>
<feature type="transmembrane region" description="Helical" evidence="1">
    <location>
        <begin position="14"/>
        <end position="36"/>
    </location>
</feature>
<feature type="transmembrane region" description="Helical" evidence="1">
    <location>
        <begin position="259"/>
        <end position="281"/>
    </location>
</feature>
<gene>
    <name evidence="3" type="ORF">BAE44_0005385</name>
</gene>
<keyword evidence="1" id="KW-0812">Transmembrane</keyword>
<evidence type="ECO:0000313" key="4">
    <source>
        <dbReference type="Proteomes" id="UP000095767"/>
    </source>
</evidence>
<dbReference type="STRING" id="888268.A0A1E5W891"/>
<proteinExistence type="predicted"/>
<dbReference type="EMBL" id="LWDX02018223">
    <property type="protein sequence ID" value="OEL33597.1"/>
    <property type="molecule type" value="Genomic_DNA"/>
</dbReference>
<feature type="domain" description="DUF4220" evidence="2">
    <location>
        <begin position="50"/>
        <end position="379"/>
    </location>
</feature>
<organism evidence="3 4">
    <name type="scientific">Dichanthelium oligosanthes</name>
    <dbReference type="NCBI Taxonomy" id="888268"/>
    <lineage>
        <taxon>Eukaryota</taxon>
        <taxon>Viridiplantae</taxon>
        <taxon>Streptophyta</taxon>
        <taxon>Embryophyta</taxon>
        <taxon>Tracheophyta</taxon>
        <taxon>Spermatophyta</taxon>
        <taxon>Magnoliopsida</taxon>
        <taxon>Liliopsida</taxon>
        <taxon>Poales</taxon>
        <taxon>Poaceae</taxon>
        <taxon>PACMAD clade</taxon>
        <taxon>Panicoideae</taxon>
        <taxon>Panicodae</taxon>
        <taxon>Paniceae</taxon>
        <taxon>Dichantheliinae</taxon>
        <taxon>Dichanthelium</taxon>
    </lineage>
</organism>
<keyword evidence="4" id="KW-1185">Reference proteome</keyword>
<comment type="caution">
    <text evidence="3">The sequence shown here is derived from an EMBL/GenBank/DDBJ whole genome shotgun (WGS) entry which is preliminary data.</text>
</comment>